<evidence type="ECO:0000256" key="1">
    <source>
        <dbReference type="SAM" id="Phobius"/>
    </source>
</evidence>
<dbReference type="Proteomes" id="UP000036771">
    <property type="component" value="Unassembled WGS sequence"/>
</dbReference>
<keyword evidence="1" id="KW-0812">Transmembrane</keyword>
<gene>
    <name evidence="2" type="ORF">Cva_01196</name>
</gene>
<dbReference type="STRING" id="1629334.Cva_01196"/>
<keyword evidence="3" id="KW-1185">Reference proteome</keyword>
<protein>
    <submittedName>
        <fullName evidence="2">Uncharacterized protein</fullName>
    </submittedName>
</protein>
<organism evidence="2 3">
    <name type="scientific">Caedimonas varicaedens</name>
    <dbReference type="NCBI Taxonomy" id="1629334"/>
    <lineage>
        <taxon>Bacteria</taxon>
        <taxon>Pseudomonadati</taxon>
        <taxon>Pseudomonadota</taxon>
        <taxon>Alphaproteobacteria</taxon>
        <taxon>Holosporales</taxon>
        <taxon>Caedimonadaceae</taxon>
        <taxon>Caedimonas</taxon>
    </lineage>
</organism>
<keyword evidence="1" id="KW-1133">Transmembrane helix</keyword>
<accession>A0A0K8MF99</accession>
<feature type="transmembrane region" description="Helical" evidence="1">
    <location>
        <begin position="7"/>
        <end position="28"/>
    </location>
</feature>
<comment type="caution">
    <text evidence="2">The sequence shown here is derived from an EMBL/GenBank/DDBJ whole genome shotgun (WGS) entry which is preliminary data.</text>
</comment>
<proteinExistence type="predicted"/>
<dbReference type="EMBL" id="BBVC01000066">
    <property type="protein sequence ID" value="GAO98534.1"/>
    <property type="molecule type" value="Genomic_DNA"/>
</dbReference>
<evidence type="ECO:0000313" key="2">
    <source>
        <dbReference type="EMBL" id="GAO98534.1"/>
    </source>
</evidence>
<sequence>MGIPLKILWIVISLILVAGVFILSMWGIPVPKTEVRKSIPTEQFFKK</sequence>
<name>A0A0K8MF99_9PROT</name>
<reference evidence="2 3" key="1">
    <citation type="submission" date="2015-03" db="EMBL/GenBank/DDBJ databases">
        <title>Caedibacter varicaedens, whole genome shotgun sequence.</title>
        <authorList>
            <person name="Suzuki H."/>
            <person name="Dapper A.L."/>
            <person name="Gibson A.K."/>
            <person name="Jackson C."/>
            <person name="Lee H."/>
            <person name="Pejaver V.R."/>
            <person name="Doak T."/>
            <person name="Lynch M."/>
        </authorList>
    </citation>
    <scope>NUCLEOTIDE SEQUENCE [LARGE SCALE GENOMIC DNA]</scope>
</reference>
<dbReference type="AlphaFoldDB" id="A0A0K8MF99"/>
<keyword evidence="1" id="KW-0472">Membrane</keyword>
<evidence type="ECO:0000313" key="3">
    <source>
        <dbReference type="Proteomes" id="UP000036771"/>
    </source>
</evidence>